<feature type="transmembrane region" description="Helical" evidence="2">
    <location>
        <begin position="124"/>
        <end position="146"/>
    </location>
</feature>
<keyword evidence="2" id="KW-1133">Transmembrane helix</keyword>
<accession>A0A1H8D8X9</accession>
<keyword evidence="2" id="KW-0472">Membrane</keyword>
<dbReference type="RefSeq" id="WP_089966557.1">
    <property type="nucleotide sequence ID" value="NZ_FOCQ01000005.1"/>
</dbReference>
<dbReference type="STRING" id="1173111.SAMN05444955_10517"/>
<gene>
    <name evidence="3" type="ORF">SAMN05444955_10517</name>
</gene>
<reference evidence="3 4" key="1">
    <citation type="submission" date="2016-10" db="EMBL/GenBank/DDBJ databases">
        <authorList>
            <person name="de Groot N.N."/>
        </authorList>
    </citation>
    <scope>NUCLEOTIDE SEQUENCE [LARGE SCALE GENOMIC DNA]</scope>
    <source>
        <strain evidence="3 4">DSM 46701</strain>
    </source>
</reference>
<organism evidence="3 4">
    <name type="scientific">Lihuaxuella thermophila</name>
    <dbReference type="NCBI Taxonomy" id="1173111"/>
    <lineage>
        <taxon>Bacteria</taxon>
        <taxon>Bacillati</taxon>
        <taxon>Bacillota</taxon>
        <taxon>Bacilli</taxon>
        <taxon>Bacillales</taxon>
        <taxon>Thermoactinomycetaceae</taxon>
        <taxon>Lihuaxuella</taxon>
    </lineage>
</organism>
<keyword evidence="4" id="KW-1185">Reference proteome</keyword>
<evidence type="ECO:0000313" key="3">
    <source>
        <dbReference type="EMBL" id="SEN02947.1"/>
    </source>
</evidence>
<feature type="compositionally biased region" description="Basic and acidic residues" evidence="1">
    <location>
        <begin position="195"/>
        <end position="215"/>
    </location>
</feature>
<feature type="transmembrane region" description="Helical" evidence="2">
    <location>
        <begin position="12"/>
        <end position="37"/>
    </location>
</feature>
<sequence length="267" mass="29719">MIKWAIKLKSKINIVSINLFVGCLIAACVLILSYAHTTALFERSGYRSLLAHLGVIGFEAAFVLGTVTLIWATLNGEKVRLSTRCVFGLGVLFNLYSNITSGIAKNGQPLVFYVWRGIVIDEAVLVGALIPLLIVAAELVISDAIVQYRRQRGKQRIGQTVERPKQTGKQSDGRPIKQTDKQTTDQTNRQSGEPSDSRTVEQTDQQSNKRTDKQSGKQTDCQTLETIALRLKEELGDWPSYRRLAKEANVTPYQAGQTIKRLKQRVS</sequence>
<name>A0A1H8D8X9_9BACL</name>
<feature type="transmembrane region" description="Helical" evidence="2">
    <location>
        <begin position="86"/>
        <end position="104"/>
    </location>
</feature>
<dbReference type="AlphaFoldDB" id="A0A1H8D8X9"/>
<evidence type="ECO:0008006" key="5">
    <source>
        <dbReference type="Google" id="ProtNLM"/>
    </source>
</evidence>
<dbReference type="OrthoDB" id="9856012at2"/>
<protein>
    <recommendedName>
        <fullName evidence="5">DUF2637 domain-containing protein</fullName>
    </recommendedName>
</protein>
<dbReference type="EMBL" id="FOCQ01000005">
    <property type="protein sequence ID" value="SEN02947.1"/>
    <property type="molecule type" value="Genomic_DNA"/>
</dbReference>
<dbReference type="Proteomes" id="UP000199695">
    <property type="component" value="Unassembled WGS sequence"/>
</dbReference>
<evidence type="ECO:0000256" key="2">
    <source>
        <dbReference type="SAM" id="Phobius"/>
    </source>
</evidence>
<evidence type="ECO:0000256" key="1">
    <source>
        <dbReference type="SAM" id="MobiDB-lite"/>
    </source>
</evidence>
<feature type="transmembrane region" description="Helical" evidence="2">
    <location>
        <begin position="49"/>
        <end position="74"/>
    </location>
</feature>
<keyword evidence="2" id="KW-0812">Transmembrane</keyword>
<feature type="region of interest" description="Disordered" evidence="1">
    <location>
        <begin position="156"/>
        <end position="221"/>
    </location>
</feature>
<proteinExistence type="predicted"/>
<feature type="compositionally biased region" description="Basic and acidic residues" evidence="1">
    <location>
        <begin position="171"/>
        <end position="183"/>
    </location>
</feature>
<dbReference type="PROSITE" id="PS51257">
    <property type="entry name" value="PROKAR_LIPOPROTEIN"/>
    <property type="match status" value="1"/>
</dbReference>
<evidence type="ECO:0000313" key="4">
    <source>
        <dbReference type="Proteomes" id="UP000199695"/>
    </source>
</evidence>